<feature type="non-terminal residue" evidence="1">
    <location>
        <position position="1"/>
    </location>
</feature>
<protein>
    <submittedName>
        <fullName evidence="1">Uncharacterized protein</fullName>
    </submittedName>
</protein>
<organism evidence="1 2">
    <name type="scientific">Taxus chinensis</name>
    <name type="common">Chinese yew</name>
    <name type="synonym">Taxus wallichiana var. chinensis</name>
    <dbReference type="NCBI Taxonomy" id="29808"/>
    <lineage>
        <taxon>Eukaryota</taxon>
        <taxon>Viridiplantae</taxon>
        <taxon>Streptophyta</taxon>
        <taxon>Embryophyta</taxon>
        <taxon>Tracheophyta</taxon>
        <taxon>Spermatophyta</taxon>
        <taxon>Pinopsida</taxon>
        <taxon>Pinidae</taxon>
        <taxon>Conifers II</taxon>
        <taxon>Cupressales</taxon>
        <taxon>Taxaceae</taxon>
        <taxon>Taxus</taxon>
    </lineage>
</organism>
<keyword evidence="2" id="KW-1185">Reference proteome</keyword>
<name>A0AA38BNH1_TAXCH</name>
<proteinExistence type="predicted"/>
<accession>A0AA38BNH1</accession>
<dbReference type="AlphaFoldDB" id="A0AA38BNH1"/>
<comment type="caution">
    <text evidence="1">The sequence shown here is derived from an EMBL/GenBank/DDBJ whole genome shotgun (WGS) entry which is preliminary data.</text>
</comment>
<reference evidence="1 2" key="1">
    <citation type="journal article" date="2021" name="Nat. Plants">
        <title>The Taxus genome provides insights into paclitaxel biosynthesis.</title>
        <authorList>
            <person name="Xiong X."/>
            <person name="Gou J."/>
            <person name="Liao Q."/>
            <person name="Li Y."/>
            <person name="Zhou Q."/>
            <person name="Bi G."/>
            <person name="Li C."/>
            <person name="Du R."/>
            <person name="Wang X."/>
            <person name="Sun T."/>
            <person name="Guo L."/>
            <person name="Liang H."/>
            <person name="Lu P."/>
            <person name="Wu Y."/>
            <person name="Zhang Z."/>
            <person name="Ro D.K."/>
            <person name="Shang Y."/>
            <person name="Huang S."/>
            <person name="Yan J."/>
        </authorList>
    </citation>
    <scope>NUCLEOTIDE SEQUENCE [LARGE SCALE GENOMIC DNA]</scope>
    <source>
        <strain evidence="1">Ta-2019</strain>
    </source>
</reference>
<sequence length="50" mass="5797">QIQFQHVLWEGNKVVDHLANIGVLLESQQSWTDNFPVDLFQITQNDISQC</sequence>
<dbReference type="EMBL" id="JAHRHJ020003813">
    <property type="protein sequence ID" value="KAH9288030.1"/>
    <property type="molecule type" value="Genomic_DNA"/>
</dbReference>
<evidence type="ECO:0000313" key="2">
    <source>
        <dbReference type="Proteomes" id="UP000824469"/>
    </source>
</evidence>
<gene>
    <name evidence="1" type="ORF">KI387_032147</name>
</gene>
<evidence type="ECO:0000313" key="1">
    <source>
        <dbReference type="EMBL" id="KAH9288030.1"/>
    </source>
</evidence>
<dbReference type="Proteomes" id="UP000824469">
    <property type="component" value="Unassembled WGS sequence"/>
</dbReference>